<dbReference type="GO" id="GO:0005886">
    <property type="term" value="C:plasma membrane"/>
    <property type="evidence" value="ECO:0007669"/>
    <property type="project" value="UniProtKB-SubCell"/>
</dbReference>
<name>A0A7Z0I0G8_9RHOB</name>
<keyword evidence="5 7" id="KW-0472">Membrane</keyword>
<keyword evidence="4 7" id="KW-1133">Transmembrane helix</keyword>
<evidence type="ECO:0000259" key="8">
    <source>
        <dbReference type="Pfam" id="PF00482"/>
    </source>
</evidence>
<evidence type="ECO:0000256" key="6">
    <source>
        <dbReference type="SAM" id="MobiDB-lite"/>
    </source>
</evidence>
<dbReference type="InterPro" id="IPR018076">
    <property type="entry name" value="T2SS_GspF_dom"/>
</dbReference>
<comment type="caution">
    <text evidence="9">The sequence shown here is derived from an EMBL/GenBank/DDBJ whole genome shotgun (WGS) entry which is preliminary data.</text>
</comment>
<reference evidence="9 10" key="1">
    <citation type="journal article" date="2000" name="Arch. Microbiol.">
        <title>Rhodobaca bogoriensis gen. nov. and sp. nov., an alkaliphilic purple nonsulfur bacterium from African Rift Valley soda lakes.</title>
        <authorList>
            <person name="Milford A.D."/>
            <person name="Achenbach L.A."/>
            <person name="Jung D.O."/>
            <person name="Madigan M.T."/>
        </authorList>
    </citation>
    <scope>NUCLEOTIDE SEQUENCE [LARGE SCALE GENOMIC DNA]</scope>
    <source>
        <strain evidence="9 10">2376</strain>
    </source>
</reference>
<dbReference type="AlphaFoldDB" id="A0A7Z0I0G8"/>
<keyword evidence="2" id="KW-1003">Cell membrane</keyword>
<dbReference type="Gene3D" id="1.20.81.30">
    <property type="entry name" value="Type II secretion system (T2SS), domain F"/>
    <property type="match status" value="1"/>
</dbReference>
<gene>
    <name evidence="9" type="ORF">HUK65_11800</name>
</gene>
<feature type="transmembrane region" description="Helical" evidence="7">
    <location>
        <begin position="299"/>
        <end position="321"/>
    </location>
</feature>
<organism evidence="9 10">
    <name type="scientific">Rhabdonatronobacter sediminivivens</name>
    <dbReference type="NCBI Taxonomy" id="2743469"/>
    <lineage>
        <taxon>Bacteria</taxon>
        <taxon>Pseudomonadati</taxon>
        <taxon>Pseudomonadota</taxon>
        <taxon>Alphaproteobacteria</taxon>
        <taxon>Rhodobacterales</taxon>
        <taxon>Paracoccaceae</taxon>
        <taxon>Rhabdonatronobacter</taxon>
    </lineage>
</organism>
<dbReference type="PANTHER" id="PTHR35007:SF2">
    <property type="entry name" value="PILUS ASSEMBLE PROTEIN"/>
    <property type="match status" value="1"/>
</dbReference>
<evidence type="ECO:0000313" key="10">
    <source>
        <dbReference type="Proteomes" id="UP000529417"/>
    </source>
</evidence>
<dbReference type="EMBL" id="JACBXS010000023">
    <property type="protein sequence ID" value="NYS25676.1"/>
    <property type="molecule type" value="Genomic_DNA"/>
</dbReference>
<keyword evidence="3 7" id="KW-0812">Transmembrane</keyword>
<evidence type="ECO:0000256" key="4">
    <source>
        <dbReference type="ARBA" id="ARBA00022989"/>
    </source>
</evidence>
<evidence type="ECO:0000256" key="5">
    <source>
        <dbReference type="ARBA" id="ARBA00023136"/>
    </source>
</evidence>
<feature type="transmembrane region" description="Helical" evidence="7">
    <location>
        <begin position="117"/>
        <end position="140"/>
    </location>
</feature>
<dbReference type="PANTHER" id="PTHR35007">
    <property type="entry name" value="INTEGRAL MEMBRANE PROTEIN-RELATED"/>
    <property type="match status" value="1"/>
</dbReference>
<comment type="subcellular location">
    <subcellularLocation>
        <location evidence="1">Cell membrane</location>
        <topology evidence="1">Multi-pass membrane protein</topology>
    </subcellularLocation>
</comment>
<evidence type="ECO:0000256" key="7">
    <source>
        <dbReference type="SAM" id="Phobius"/>
    </source>
</evidence>
<protein>
    <submittedName>
        <fullName evidence="9">Type II secretion system F family protein</fullName>
    </submittedName>
</protein>
<dbReference type="Pfam" id="PF00482">
    <property type="entry name" value="T2SSF"/>
    <property type="match status" value="1"/>
</dbReference>
<feature type="region of interest" description="Disordered" evidence="6">
    <location>
        <begin position="45"/>
        <end position="78"/>
    </location>
</feature>
<accession>A0A7Z0I0G8</accession>
<dbReference type="RefSeq" id="WP_179906473.1">
    <property type="nucleotide sequence ID" value="NZ_JACBXS010000023.1"/>
</dbReference>
<feature type="domain" description="Type II secretion system protein GspF" evidence="8">
    <location>
        <begin position="188"/>
        <end position="316"/>
    </location>
</feature>
<proteinExistence type="predicted"/>
<evidence type="ECO:0000313" key="9">
    <source>
        <dbReference type="EMBL" id="NYS25676.1"/>
    </source>
</evidence>
<dbReference type="InterPro" id="IPR042094">
    <property type="entry name" value="T2SS_GspF_sf"/>
</dbReference>
<feature type="transmembrane region" description="Helical" evidence="7">
    <location>
        <begin position="12"/>
        <end position="38"/>
    </location>
</feature>
<evidence type="ECO:0000256" key="3">
    <source>
        <dbReference type="ARBA" id="ARBA00022692"/>
    </source>
</evidence>
<sequence>MLDSVTQMLVDLLGPLGPLIVMGLAGVVLILVTLVMVMPKGRRDPMDRLREETRRKSAPGANATGQSMRRATGGSRHSKKLEKYAAFLEPTNEQEMSDARLKMIQAGYYSKTAVRDLAAIQFILSVLFLLGGLALALLVVDPDGESPVMMAVTVLGPTLLGYYGPRMWVDNRRSLRQEEIIQGFPDALDMLLICIEAGQSLDQAIQRVGKEIGRGYPALGEELQTVSHEIRAGKDRADVLKDMGKRCGVRDIDSFVTVMVQSATFGTSIGDALRVFAEEMRDKRVMTAEEKANVLPTKLTLGTMMFTVPPLLIILIGPSVLGISEVLGGGVVGG</sequence>
<keyword evidence="10" id="KW-1185">Reference proteome</keyword>
<evidence type="ECO:0000256" key="1">
    <source>
        <dbReference type="ARBA" id="ARBA00004651"/>
    </source>
</evidence>
<dbReference type="Proteomes" id="UP000529417">
    <property type="component" value="Unassembled WGS sequence"/>
</dbReference>
<feature type="transmembrane region" description="Helical" evidence="7">
    <location>
        <begin position="146"/>
        <end position="164"/>
    </location>
</feature>
<feature type="compositionally biased region" description="Basic and acidic residues" evidence="6">
    <location>
        <begin position="45"/>
        <end position="55"/>
    </location>
</feature>
<evidence type="ECO:0000256" key="2">
    <source>
        <dbReference type="ARBA" id="ARBA00022475"/>
    </source>
</evidence>